<evidence type="ECO:0000256" key="3">
    <source>
        <dbReference type="ARBA" id="ARBA00023295"/>
    </source>
</evidence>
<comment type="caution">
    <text evidence="4">The sequence shown here is derived from an EMBL/GenBank/DDBJ whole genome shotgun (WGS) entry which is preliminary data.</text>
</comment>
<evidence type="ECO:0000256" key="1">
    <source>
        <dbReference type="ARBA" id="ARBA00010646"/>
    </source>
</evidence>
<dbReference type="InterPro" id="IPR017853">
    <property type="entry name" value="GH"/>
</dbReference>
<organism evidence="4 5">
    <name type="scientific">Phaeospirillum tilakii</name>
    <dbReference type="NCBI Taxonomy" id="741673"/>
    <lineage>
        <taxon>Bacteria</taxon>
        <taxon>Pseudomonadati</taxon>
        <taxon>Pseudomonadota</taxon>
        <taxon>Alphaproteobacteria</taxon>
        <taxon>Rhodospirillales</taxon>
        <taxon>Rhodospirillaceae</taxon>
        <taxon>Phaeospirillum</taxon>
    </lineage>
</organism>
<dbReference type="PROSITE" id="PS51904">
    <property type="entry name" value="GLYCOSYL_HYDROL_F25_2"/>
    <property type="match status" value="1"/>
</dbReference>
<accession>A0ABW5C888</accession>
<name>A0ABW5C888_9PROT</name>
<sequence>MGISRRAAIAGLATLAAGCVQSPRRPAGSGPVASGPGVNTPALPPLAPLPLARRQGAVAGPVDDPASVGLDAVVDLSHFNRVGDFSQVRDSGILGVIHKATEGGDWVDPLYAQRRAQAEAAGLMWGAYHFGTYQRSGADQAANFLATVQPGPSTLLALDLELNERNPANTMDITRAEDFVRAVLTATGRLPVLYIHPAWADGEAMGGRGRTLGGAIRPGSLLAACDLWLADYRAQPELPSAWVGRGWLLWQYAGDGPGAGPFKPRTRLVAGINSCDRNVFSSDASTLIAYWQRGPRLSRRR</sequence>
<dbReference type="GO" id="GO:0016787">
    <property type="term" value="F:hydrolase activity"/>
    <property type="evidence" value="ECO:0007669"/>
    <property type="project" value="UniProtKB-KW"/>
</dbReference>
<evidence type="ECO:0000313" key="5">
    <source>
        <dbReference type="Proteomes" id="UP001597296"/>
    </source>
</evidence>
<keyword evidence="5" id="KW-1185">Reference proteome</keyword>
<dbReference type="InterPro" id="IPR018077">
    <property type="entry name" value="Glyco_hydro_fam25_subgr"/>
</dbReference>
<comment type="similarity">
    <text evidence="1">Belongs to the glycosyl hydrolase 25 family.</text>
</comment>
<dbReference type="InterPro" id="IPR002053">
    <property type="entry name" value="Glyco_hydro_25"/>
</dbReference>
<dbReference type="PROSITE" id="PS51257">
    <property type="entry name" value="PROKAR_LIPOPROTEIN"/>
    <property type="match status" value="1"/>
</dbReference>
<evidence type="ECO:0000313" key="4">
    <source>
        <dbReference type="EMBL" id="MFD2232946.1"/>
    </source>
</evidence>
<dbReference type="SMART" id="SM00641">
    <property type="entry name" value="Glyco_25"/>
    <property type="match status" value="1"/>
</dbReference>
<proteinExistence type="inferred from homology"/>
<keyword evidence="3" id="KW-0326">Glycosidase</keyword>
<dbReference type="PANTHER" id="PTHR34135">
    <property type="entry name" value="LYSOZYME"/>
    <property type="match status" value="1"/>
</dbReference>
<dbReference type="CDD" id="cd00599">
    <property type="entry name" value="GH25_muramidase"/>
    <property type="match status" value="1"/>
</dbReference>
<dbReference type="RefSeq" id="WP_377314694.1">
    <property type="nucleotide sequence ID" value="NZ_JBHUIY010000005.1"/>
</dbReference>
<dbReference type="PANTHER" id="PTHR34135:SF2">
    <property type="entry name" value="LYSOZYME"/>
    <property type="match status" value="1"/>
</dbReference>
<reference evidence="5" key="1">
    <citation type="journal article" date="2019" name="Int. J. Syst. Evol. Microbiol.">
        <title>The Global Catalogue of Microorganisms (GCM) 10K type strain sequencing project: providing services to taxonomists for standard genome sequencing and annotation.</title>
        <authorList>
            <consortium name="The Broad Institute Genomics Platform"/>
            <consortium name="The Broad Institute Genome Sequencing Center for Infectious Disease"/>
            <person name="Wu L."/>
            <person name="Ma J."/>
        </authorList>
    </citation>
    <scope>NUCLEOTIDE SEQUENCE [LARGE SCALE GENOMIC DNA]</scope>
    <source>
        <strain evidence="5">KCTC 15012</strain>
    </source>
</reference>
<keyword evidence="2 4" id="KW-0378">Hydrolase</keyword>
<gene>
    <name evidence="4" type="ORF">ACFSNB_03920</name>
</gene>
<evidence type="ECO:0000256" key="2">
    <source>
        <dbReference type="ARBA" id="ARBA00022801"/>
    </source>
</evidence>
<protein>
    <submittedName>
        <fullName evidence="4">Glycoside hydrolase family 25 protein</fullName>
    </submittedName>
</protein>
<dbReference type="Proteomes" id="UP001597296">
    <property type="component" value="Unassembled WGS sequence"/>
</dbReference>
<dbReference type="Pfam" id="PF01183">
    <property type="entry name" value="Glyco_hydro_25"/>
    <property type="match status" value="1"/>
</dbReference>
<dbReference type="SUPFAM" id="SSF51445">
    <property type="entry name" value="(Trans)glycosidases"/>
    <property type="match status" value="1"/>
</dbReference>
<dbReference type="Gene3D" id="3.20.20.80">
    <property type="entry name" value="Glycosidases"/>
    <property type="match status" value="1"/>
</dbReference>
<dbReference type="EMBL" id="JBHUIY010000005">
    <property type="protein sequence ID" value="MFD2232946.1"/>
    <property type="molecule type" value="Genomic_DNA"/>
</dbReference>